<organism evidence="12 13">
    <name type="scientific">Nepenthes gracilis</name>
    <name type="common">Slender pitcher plant</name>
    <dbReference type="NCBI Taxonomy" id="150966"/>
    <lineage>
        <taxon>Eukaryota</taxon>
        <taxon>Viridiplantae</taxon>
        <taxon>Streptophyta</taxon>
        <taxon>Embryophyta</taxon>
        <taxon>Tracheophyta</taxon>
        <taxon>Spermatophyta</taxon>
        <taxon>Magnoliopsida</taxon>
        <taxon>eudicotyledons</taxon>
        <taxon>Gunneridae</taxon>
        <taxon>Pentapetalae</taxon>
        <taxon>Caryophyllales</taxon>
        <taxon>Nepenthaceae</taxon>
        <taxon>Nepenthes</taxon>
    </lineage>
</organism>
<evidence type="ECO:0000259" key="11">
    <source>
        <dbReference type="PROSITE" id="PS50811"/>
    </source>
</evidence>
<dbReference type="PANTHER" id="PTHR31221:SF141">
    <property type="entry name" value="WRKY PROTEIN"/>
    <property type="match status" value="1"/>
</dbReference>
<name>A0AAD3XSJ9_NEPGR</name>
<protein>
    <recommendedName>
        <fullName evidence="11">WRKY domain-containing protein</fullName>
    </recommendedName>
</protein>
<dbReference type="AlphaFoldDB" id="A0AAD3XSJ9"/>
<dbReference type="SMART" id="SM00774">
    <property type="entry name" value="WRKY"/>
    <property type="match status" value="2"/>
</dbReference>
<feature type="compositionally biased region" description="Low complexity" evidence="10">
    <location>
        <begin position="80"/>
        <end position="97"/>
    </location>
</feature>
<dbReference type="InterPro" id="IPR036576">
    <property type="entry name" value="WRKY_dom_sf"/>
</dbReference>
<evidence type="ECO:0000256" key="6">
    <source>
        <dbReference type="ARBA" id="ARBA00023125"/>
    </source>
</evidence>
<comment type="subcellular location">
    <subcellularLocation>
        <location evidence="1">Nucleus</location>
    </subcellularLocation>
</comment>
<keyword evidence="6" id="KW-0238">DNA-binding</keyword>
<accession>A0AAD3XSJ9</accession>
<evidence type="ECO:0000256" key="3">
    <source>
        <dbReference type="ARBA" id="ARBA00022737"/>
    </source>
</evidence>
<keyword evidence="3" id="KW-0677">Repeat</keyword>
<dbReference type="PANTHER" id="PTHR31221">
    <property type="entry name" value="WRKY TRANSCRIPTION FACTOR PROTEIN 1-RELATED"/>
    <property type="match status" value="1"/>
</dbReference>
<keyword evidence="13" id="KW-1185">Reference proteome</keyword>
<sequence>MDEEKGGSQIPAAEERPTMILIPPRSAEALFTGAKSPGPMTMLSNYLCDNFPVDGDFRSFSQLLAGAIASPSAGGGTLSFGGSNNNNNNNNSWSESSVKTEVSSDGKDVGGGAAGFRQSRPSSLMVPVSPLFSASPAFTPSAFLNSPGLFSPALSPFGMSHQQALAQVTAQAALSQAGCHAASSVAPPTDPLTSHQSSVCNDQQHLSVNDGALESAEACHSDRTISQNSSIVIDRPANDGYNWRKYGQKQVKGCEYPRSYYKCTVPSCPVRKKVEHSYEGCITEIIYKGQHNHEPPQQGRRCREGSSLNTLTMVQHGDSQWLNGAVAHSNLGGDEDSTQETSIQLHGLSDSEETGDANQRVEDDDKPNPKRINIGAGTSEVSLSYKTLAEPKIIVQTRSEVDLLDDGYKWRKYGQKVVKTNPNPRSYYKCTTAGCNVRKHIERSSTDPKAVITTYEGKHNHDIPAGRSSSIDTTQQAKSLNFVDFRSENGAQVSFLPLKEEKIVV</sequence>
<evidence type="ECO:0000256" key="8">
    <source>
        <dbReference type="ARBA" id="ARBA00023242"/>
    </source>
</evidence>
<comment type="caution">
    <text evidence="12">The sequence shown here is derived from an EMBL/GenBank/DDBJ whole genome shotgun (WGS) entry which is preliminary data.</text>
</comment>
<proteinExistence type="inferred from homology"/>
<evidence type="ECO:0000256" key="2">
    <source>
        <dbReference type="ARBA" id="ARBA00022723"/>
    </source>
</evidence>
<dbReference type="GO" id="GO:0043565">
    <property type="term" value="F:sequence-specific DNA binding"/>
    <property type="evidence" value="ECO:0007669"/>
    <property type="project" value="InterPro"/>
</dbReference>
<dbReference type="GO" id="GO:0005634">
    <property type="term" value="C:nucleus"/>
    <property type="evidence" value="ECO:0007669"/>
    <property type="project" value="UniProtKB-SubCell"/>
</dbReference>
<evidence type="ECO:0000256" key="7">
    <source>
        <dbReference type="ARBA" id="ARBA00023163"/>
    </source>
</evidence>
<evidence type="ECO:0000313" key="13">
    <source>
        <dbReference type="Proteomes" id="UP001279734"/>
    </source>
</evidence>
<evidence type="ECO:0000256" key="4">
    <source>
        <dbReference type="ARBA" id="ARBA00022833"/>
    </source>
</evidence>
<dbReference type="Proteomes" id="UP001279734">
    <property type="component" value="Unassembled WGS sequence"/>
</dbReference>
<feature type="domain" description="WRKY" evidence="11">
    <location>
        <begin position="238"/>
        <end position="296"/>
    </location>
</feature>
<evidence type="ECO:0000256" key="10">
    <source>
        <dbReference type="SAM" id="MobiDB-lite"/>
    </source>
</evidence>
<keyword evidence="5" id="KW-0805">Transcription regulation</keyword>
<dbReference type="GO" id="GO:0003700">
    <property type="term" value="F:DNA-binding transcription factor activity"/>
    <property type="evidence" value="ECO:0007669"/>
    <property type="project" value="InterPro"/>
</dbReference>
<evidence type="ECO:0000313" key="12">
    <source>
        <dbReference type="EMBL" id="GMH15688.1"/>
    </source>
</evidence>
<dbReference type="EMBL" id="BSYO01000015">
    <property type="protein sequence ID" value="GMH15688.1"/>
    <property type="molecule type" value="Genomic_DNA"/>
</dbReference>
<dbReference type="FunFam" id="2.20.25.80:FF:000006">
    <property type="entry name" value="WRKY transcription factor"/>
    <property type="match status" value="1"/>
</dbReference>
<feature type="domain" description="WRKY" evidence="11">
    <location>
        <begin position="399"/>
        <end position="464"/>
    </location>
</feature>
<keyword evidence="8" id="KW-0539">Nucleus</keyword>
<feature type="region of interest" description="Disordered" evidence="10">
    <location>
        <begin position="325"/>
        <end position="375"/>
    </location>
</feature>
<reference evidence="12" key="1">
    <citation type="submission" date="2023-05" db="EMBL/GenBank/DDBJ databases">
        <title>Nepenthes gracilis genome sequencing.</title>
        <authorList>
            <person name="Fukushima K."/>
        </authorList>
    </citation>
    <scope>NUCLEOTIDE SEQUENCE</scope>
    <source>
        <strain evidence="12">SING2019-196</strain>
    </source>
</reference>
<evidence type="ECO:0000256" key="1">
    <source>
        <dbReference type="ARBA" id="ARBA00004123"/>
    </source>
</evidence>
<dbReference type="GO" id="GO:0046872">
    <property type="term" value="F:metal ion binding"/>
    <property type="evidence" value="ECO:0007669"/>
    <property type="project" value="UniProtKB-KW"/>
</dbReference>
<keyword evidence="2" id="KW-0479">Metal-binding</keyword>
<gene>
    <name evidence="12" type="ORF">Nepgr_017529</name>
</gene>
<dbReference type="Gene3D" id="2.20.25.80">
    <property type="entry name" value="WRKY domain"/>
    <property type="match status" value="2"/>
</dbReference>
<feature type="region of interest" description="Disordered" evidence="10">
    <location>
        <begin position="79"/>
        <end position="120"/>
    </location>
</feature>
<dbReference type="InterPro" id="IPR044810">
    <property type="entry name" value="WRKY_plant"/>
</dbReference>
<keyword evidence="4" id="KW-0862">Zinc</keyword>
<dbReference type="FunFam" id="2.20.25.80:FF:000003">
    <property type="entry name" value="WRKY transcription factor 57"/>
    <property type="match status" value="1"/>
</dbReference>
<comment type="similarity">
    <text evidence="9">Belongs to the WRKY group I family.</text>
</comment>
<keyword evidence="7" id="KW-0804">Transcription</keyword>
<evidence type="ECO:0000256" key="9">
    <source>
        <dbReference type="ARBA" id="ARBA00061157"/>
    </source>
</evidence>
<dbReference type="PROSITE" id="PS50811">
    <property type="entry name" value="WRKY"/>
    <property type="match status" value="2"/>
</dbReference>
<evidence type="ECO:0000256" key="5">
    <source>
        <dbReference type="ARBA" id="ARBA00023015"/>
    </source>
</evidence>
<dbReference type="InterPro" id="IPR003657">
    <property type="entry name" value="WRKY_dom"/>
</dbReference>
<feature type="compositionally biased region" description="Basic and acidic residues" evidence="10">
    <location>
        <begin position="359"/>
        <end position="368"/>
    </location>
</feature>
<dbReference type="Pfam" id="PF03106">
    <property type="entry name" value="WRKY"/>
    <property type="match status" value="2"/>
</dbReference>
<dbReference type="SUPFAM" id="SSF118290">
    <property type="entry name" value="WRKY DNA-binding domain"/>
    <property type="match status" value="2"/>
</dbReference>